<comment type="caution">
    <text evidence="2">The sequence shown here is derived from an EMBL/GenBank/DDBJ whole genome shotgun (WGS) entry which is preliminary data.</text>
</comment>
<keyword evidence="4" id="KW-0540">Nuclease</keyword>
<keyword evidence="1" id="KW-0812">Transmembrane</keyword>
<evidence type="ECO:0000313" key="3">
    <source>
        <dbReference type="EMBL" id="CAL1158594.1"/>
    </source>
</evidence>
<name>A0A9P1D9L0_9DINO</name>
<reference evidence="3" key="2">
    <citation type="submission" date="2024-04" db="EMBL/GenBank/DDBJ databases">
        <authorList>
            <person name="Chen Y."/>
            <person name="Shah S."/>
            <person name="Dougan E. K."/>
            <person name="Thang M."/>
            <person name="Chan C."/>
        </authorList>
    </citation>
    <scope>NUCLEOTIDE SEQUENCE [LARGE SCALE GENOMIC DNA]</scope>
</reference>
<evidence type="ECO:0000313" key="5">
    <source>
        <dbReference type="Proteomes" id="UP001152797"/>
    </source>
</evidence>
<dbReference type="EMBL" id="CAMXCT010003580">
    <property type="protein sequence ID" value="CAI4005219.1"/>
    <property type="molecule type" value="Genomic_DNA"/>
</dbReference>
<feature type="transmembrane region" description="Helical" evidence="1">
    <location>
        <begin position="138"/>
        <end position="157"/>
    </location>
</feature>
<feature type="transmembrane region" description="Helical" evidence="1">
    <location>
        <begin position="103"/>
        <end position="126"/>
    </location>
</feature>
<keyword evidence="4" id="KW-0547">Nucleotide-binding</keyword>
<keyword evidence="4" id="KW-0378">Hydrolase</keyword>
<keyword evidence="1" id="KW-1133">Transmembrane helix</keyword>
<evidence type="ECO:0000313" key="4">
    <source>
        <dbReference type="EMBL" id="CAL4792531.1"/>
    </source>
</evidence>
<keyword evidence="4" id="KW-0347">Helicase</keyword>
<reference evidence="2" key="1">
    <citation type="submission" date="2022-10" db="EMBL/GenBank/DDBJ databases">
        <authorList>
            <person name="Chen Y."/>
            <person name="Dougan E. K."/>
            <person name="Chan C."/>
            <person name="Rhodes N."/>
            <person name="Thang M."/>
        </authorList>
    </citation>
    <scope>NUCLEOTIDE SEQUENCE</scope>
</reference>
<feature type="transmembrane region" description="Helical" evidence="1">
    <location>
        <begin position="79"/>
        <end position="97"/>
    </location>
</feature>
<dbReference type="Proteomes" id="UP001152797">
    <property type="component" value="Unassembled WGS sequence"/>
</dbReference>
<keyword evidence="4" id="KW-0255">Endonuclease</keyword>
<accession>A0A9P1D9L0</accession>
<dbReference type="GO" id="GO:0004386">
    <property type="term" value="F:helicase activity"/>
    <property type="evidence" value="ECO:0007669"/>
    <property type="project" value="UniProtKB-KW"/>
</dbReference>
<organism evidence="2">
    <name type="scientific">Cladocopium goreaui</name>
    <dbReference type="NCBI Taxonomy" id="2562237"/>
    <lineage>
        <taxon>Eukaryota</taxon>
        <taxon>Sar</taxon>
        <taxon>Alveolata</taxon>
        <taxon>Dinophyceae</taxon>
        <taxon>Suessiales</taxon>
        <taxon>Symbiodiniaceae</taxon>
        <taxon>Cladocopium</taxon>
    </lineage>
</organism>
<evidence type="ECO:0000313" key="2">
    <source>
        <dbReference type="EMBL" id="CAI4005219.1"/>
    </source>
</evidence>
<proteinExistence type="predicted"/>
<protein>
    <submittedName>
        <fullName evidence="4">DNA annealing helicase and endonuclease ZRANB3</fullName>
    </submittedName>
</protein>
<dbReference type="EMBL" id="CAMXCT030003580">
    <property type="protein sequence ID" value="CAL4792531.1"/>
    <property type="molecule type" value="Genomic_DNA"/>
</dbReference>
<keyword evidence="4" id="KW-0067">ATP-binding</keyword>
<dbReference type="AlphaFoldDB" id="A0A9P1D9L0"/>
<feature type="non-terminal residue" evidence="2">
    <location>
        <position position="278"/>
    </location>
</feature>
<gene>
    <name evidence="2" type="ORF">C1SCF055_LOCUS30962</name>
</gene>
<sequence>GPAPAKPKYLWSAFGGLVVLPAFAPWLSGFMAEGVHSGCGAIGHTIDPDAASDGDDAWCWMTSAFLFDWSGNRLQITRYVSLGFFMLLGAVCMQLLISIPDLYGSDLAALLGYSVAALLVGVCYTLQAKMNNRLARDLGSTARAAAFCNLTVMTWGLPMCLVLVDLGVPLDFVMGDWWIWLFLGLQSAFYTYALAELPKVLGYSVSCILVITGKMCTAAFADTIGLFAKPLAISPWRYISVASSLNSRQVASCRVCPWGEIVWQVFPCLNMCVFFRSD</sequence>
<dbReference type="Pfam" id="PF04657">
    <property type="entry name" value="DMT_YdcZ"/>
    <property type="match status" value="1"/>
</dbReference>
<dbReference type="GO" id="GO:0004519">
    <property type="term" value="F:endonuclease activity"/>
    <property type="evidence" value="ECO:0007669"/>
    <property type="project" value="UniProtKB-KW"/>
</dbReference>
<dbReference type="OrthoDB" id="474730at2759"/>
<keyword evidence="1" id="KW-0472">Membrane</keyword>
<dbReference type="EMBL" id="CAMXCT020003580">
    <property type="protein sequence ID" value="CAL1158594.1"/>
    <property type="molecule type" value="Genomic_DNA"/>
</dbReference>
<keyword evidence="5" id="KW-1185">Reference proteome</keyword>
<dbReference type="InterPro" id="IPR006750">
    <property type="entry name" value="YdcZ"/>
</dbReference>
<evidence type="ECO:0000256" key="1">
    <source>
        <dbReference type="SAM" id="Phobius"/>
    </source>
</evidence>